<dbReference type="Proteomes" id="UP000007809">
    <property type="component" value="Chromosome"/>
</dbReference>
<feature type="compositionally biased region" description="Basic and acidic residues" evidence="1">
    <location>
        <begin position="73"/>
        <end position="86"/>
    </location>
</feature>
<feature type="compositionally biased region" description="Basic and acidic residues" evidence="1">
    <location>
        <begin position="1"/>
        <end position="14"/>
    </location>
</feature>
<protein>
    <submittedName>
        <fullName evidence="2">Uncharacterized protein</fullName>
    </submittedName>
</protein>
<accession>F4CR65</accession>
<name>F4CR65_PSEUX</name>
<feature type="region of interest" description="Disordered" evidence="1">
    <location>
        <begin position="1"/>
        <end position="86"/>
    </location>
</feature>
<gene>
    <name evidence="2" type="ordered locus">Psed_2289</name>
</gene>
<organism evidence="2 3">
    <name type="scientific">Pseudonocardia dioxanivorans (strain ATCC 55486 / DSM 44775 / JCM 13855 / CB1190)</name>
    <dbReference type="NCBI Taxonomy" id="675635"/>
    <lineage>
        <taxon>Bacteria</taxon>
        <taxon>Bacillati</taxon>
        <taxon>Actinomycetota</taxon>
        <taxon>Actinomycetes</taxon>
        <taxon>Pseudonocardiales</taxon>
        <taxon>Pseudonocardiaceae</taxon>
        <taxon>Pseudonocardia</taxon>
    </lineage>
</organism>
<dbReference type="KEGG" id="pdx:Psed_2289"/>
<dbReference type="STRING" id="675635.Psed_2289"/>
<dbReference type="EMBL" id="CP002593">
    <property type="protein sequence ID" value="AEA24502.1"/>
    <property type="molecule type" value="Genomic_DNA"/>
</dbReference>
<evidence type="ECO:0000313" key="2">
    <source>
        <dbReference type="EMBL" id="AEA24502.1"/>
    </source>
</evidence>
<evidence type="ECO:0000256" key="1">
    <source>
        <dbReference type="SAM" id="MobiDB-lite"/>
    </source>
</evidence>
<evidence type="ECO:0000313" key="3">
    <source>
        <dbReference type="Proteomes" id="UP000007809"/>
    </source>
</evidence>
<keyword evidence="3" id="KW-1185">Reference proteome</keyword>
<proteinExistence type="predicted"/>
<reference evidence="2 3" key="1">
    <citation type="journal article" date="2011" name="J. Bacteriol.">
        <title>Genome sequence of the 1,4-dioxane-degrading Pseudonocardia dioxanivorans strain CB1190.</title>
        <authorList>
            <person name="Sales C.M."/>
            <person name="Mahendra S."/>
            <person name="Grostern A."/>
            <person name="Parales R.E."/>
            <person name="Goodwin L.A."/>
            <person name="Woyke T."/>
            <person name="Nolan M."/>
            <person name="Lapidus A."/>
            <person name="Chertkov O."/>
            <person name="Ovchinnikova G."/>
            <person name="Sczyrba A."/>
            <person name="Alvarez-Cohen L."/>
        </authorList>
    </citation>
    <scope>NUCLEOTIDE SEQUENCE [LARGE SCALE GENOMIC DNA]</scope>
    <source>
        <strain evidence="3">ATCC 55486 / DSM 44775 / JCM 13855 / CB1190</strain>
    </source>
</reference>
<dbReference type="HOGENOM" id="CLU_2495612_0_0_11"/>
<sequence>MVRTTERPAPDRPVRRGVRTVASGDRNRLRAAAPKGPRLVRAGPGDRIGDGARRTGGAIVRRTSGPDGLAGAVDRRDRDAGPGRGG</sequence>
<dbReference type="AlphaFoldDB" id="F4CR65"/>